<keyword evidence="4 6" id="KW-1133">Transmembrane helix</keyword>
<evidence type="ECO:0000256" key="4">
    <source>
        <dbReference type="ARBA" id="ARBA00022989"/>
    </source>
</evidence>
<evidence type="ECO:0000256" key="2">
    <source>
        <dbReference type="ARBA" id="ARBA00022448"/>
    </source>
</evidence>
<feature type="transmembrane region" description="Helical" evidence="6">
    <location>
        <begin position="80"/>
        <end position="108"/>
    </location>
</feature>
<dbReference type="Pfam" id="PF13520">
    <property type="entry name" value="AA_permease_2"/>
    <property type="match status" value="1"/>
</dbReference>
<dbReference type="Gene3D" id="1.20.1740.10">
    <property type="entry name" value="Amino acid/polyamine transporter I"/>
    <property type="match status" value="1"/>
</dbReference>
<protein>
    <recommendedName>
        <fullName evidence="9">Amino acid permease/ SLC12A domain-containing protein</fullName>
    </recommendedName>
</protein>
<name>A0A1L9P5F8_ASPVE</name>
<dbReference type="GO" id="GO:0016020">
    <property type="term" value="C:membrane"/>
    <property type="evidence" value="ECO:0007669"/>
    <property type="project" value="UniProtKB-SubCell"/>
</dbReference>
<keyword evidence="3 6" id="KW-0812">Transmembrane</keyword>
<keyword evidence="5 6" id="KW-0472">Membrane</keyword>
<feature type="transmembrane region" description="Helical" evidence="6">
    <location>
        <begin position="236"/>
        <end position="258"/>
    </location>
</feature>
<evidence type="ECO:0000313" key="8">
    <source>
        <dbReference type="Proteomes" id="UP000184073"/>
    </source>
</evidence>
<feature type="transmembrane region" description="Helical" evidence="6">
    <location>
        <begin position="341"/>
        <end position="361"/>
    </location>
</feature>
<feature type="transmembrane region" description="Helical" evidence="6">
    <location>
        <begin position="128"/>
        <end position="148"/>
    </location>
</feature>
<keyword evidence="8" id="KW-1185">Reference proteome</keyword>
<proteinExistence type="predicted"/>
<evidence type="ECO:0000313" key="7">
    <source>
        <dbReference type="EMBL" id="OJI96739.1"/>
    </source>
</evidence>
<dbReference type="VEuPathDB" id="FungiDB:ASPVEDRAFT_121582"/>
<evidence type="ECO:0000256" key="1">
    <source>
        <dbReference type="ARBA" id="ARBA00004141"/>
    </source>
</evidence>
<feature type="transmembrane region" description="Helical" evidence="6">
    <location>
        <begin position="7"/>
        <end position="26"/>
    </location>
</feature>
<feature type="transmembrane region" description="Helical" evidence="6">
    <location>
        <begin position="409"/>
        <end position="435"/>
    </location>
</feature>
<dbReference type="InterPro" id="IPR002293">
    <property type="entry name" value="AA/rel_permease1"/>
</dbReference>
<sequence length="472" mass="51853">MQNRFSFWSLLGYQLSVMSSWANYLVTVGVSVDIGGPVGFLYGTLIVGFFQQTVVLSLAEMASAWPHAGGPEYWALRLSPVWAAPFLTYITGYLNLLAYLTAFASAGLSSTQTISAVIANVHGFHFTPWQMCLLYWGVSIFCITINLLPRLLPAWNIMSMAWLLGALVVTIGVWVSHIDAQSAHYVFTEFVNHTGWDNSGIVFVLSLTQTVYAMTGIDAVSHLADEANEPRRTIPLVLVISVLLSTIFCFGFAILLPFSLGPFDSLVNSTLGEIYVQLFVNGLGLKGGLAVSTLVMLPLNLFCGSQLLTASSRLIWALASQRCIPLSKVLVKINKRAQVPVRAIVVSYFVSMLLGLLYVVSDTAWNAIASCVAAAYQATYIAPLALLLCRGRSLLPPRYFSMDRFRIPFLGYAVNVLALLWCAFVIVISCFPLYLPIRATTMNYTVAVLGIWLIGVLAYWFMSSRSFISSNE</sequence>
<feature type="transmembrane region" description="Helical" evidence="6">
    <location>
        <begin position="200"/>
        <end position="224"/>
    </location>
</feature>
<evidence type="ECO:0000256" key="5">
    <source>
        <dbReference type="ARBA" id="ARBA00023136"/>
    </source>
</evidence>
<organism evidence="7 8">
    <name type="scientific">Aspergillus versicolor CBS 583.65</name>
    <dbReference type="NCBI Taxonomy" id="1036611"/>
    <lineage>
        <taxon>Eukaryota</taxon>
        <taxon>Fungi</taxon>
        <taxon>Dikarya</taxon>
        <taxon>Ascomycota</taxon>
        <taxon>Pezizomycotina</taxon>
        <taxon>Eurotiomycetes</taxon>
        <taxon>Eurotiomycetidae</taxon>
        <taxon>Eurotiales</taxon>
        <taxon>Aspergillaceae</taxon>
        <taxon>Aspergillus</taxon>
        <taxon>Aspergillus subgen. Nidulantes</taxon>
    </lineage>
</organism>
<dbReference type="RefSeq" id="XP_040662502.1">
    <property type="nucleotide sequence ID" value="XM_040805899.1"/>
</dbReference>
<evidence type="ECO:0000256" key="3">
    <source>
        <dbReference type="ARBA" id="ARBA00022692"/>
    </source>
</evidence>
<dbReference type="PIRSF" id="PIRSF006060">
    <property type="entry name" value="AA_transporter"/>
    <property type="match status" value="1"/>
</dbReference>
<dbReference type="PANTHER" id="PTHR45649">
    <property type="entry name" value="AMINO-ACID PERMEASE BAT1"/>
    <property type="match status" value="1"/>
</dbReference>
<feature type="transmembrane region" description="Helical" evidence="6">
    <location>
        <begin position="160"/>
        <end position="180"/>
    </location>
</feature>
<feature type="transmembrane region" description="Helical" evidence="6">
    <location>
        <begin position="441"/>
        <end position="462"/>
    </location>
</feature>
<accession>A0A1L9P5F8</accession>
<dbReference type="GO" id="GO:0022857">
    <property type="term" value="F:transmembrane transporter activity"/>
    <property type="evidence" value="ECO:0007669"/>
    <property type="project" value="InterPro"/>
</dbReference>
<dbReference type="STRING" id="1036611.A0A1L9P5F8"/>
<evidence type="ECO:0000256" key="6">
    <source>
        <dbReference type="SAM" id="Phobius"/>
    </source>
</evidence>
<comment type="subcellular location">
    <subcellularLocation>
        <location evidence="1">Membrane</location>
        <topology evidence="1">Multi-pass membrane protein</topology>
    </subcellularLocation>
</comment>
<dbReference type="AlphaFoldDB" id="A0A1L9P5F8"/>
<dbReference type="EMBL" id="KV878125">
    <property type="protein sequence ID" value="OJI96739.1"/>
    <property type="molecule type" value="Genomic_DNA"/>
</dbReference>
<reference evidence="8" key="1">
    <citation type="journal article" date="2017" name="Genome Biol.">
        <title>Comparative genomics reveals high biological diversity and specific adaptations in the industrially and medically important fungal genus Aspergillus.</title>
        <authorList>
            <person name="de Vries R.P."/>
            <person name="Riley R."/>
            <person name="Wiebenga A."/>
            <person name="Aguilar-Osorio G."/>
            <person name="Amillis S."/>
            <person name="Uchima C.A."/>
            <person name="Anderluh G."/>
            <person name="Asadollahi M."/>
            <person name="Askin M."/>
            <person name="Barry K."/>
            <person name="Battaglia E."/>
            <person name="Bayram O."/>
            <person name="Benocci T."/>
            <person name="Braus-Stromeyer S.A."/>
            <person name="Caldana C."/>
            <person name="Canovas D."/>
            <person name="Cerqueira G.C."/>
            <person name="Chen F."/>
            <person name="Chen W."/>
            <person name="Choi C."/>
            <person name="Clum A."/>
            <person name="Dos Santos R.A."/>
            <person name="Damasio A.R."/>
            <person name="Diallinas G."/>
            <person name="Emri T."/>
            <person name="Fekete E."/>
            <person name="Flipphi M."/>
            <person name="Freyberg S."/>
            <person name="Gallo A."/>
            <person name="Gournas C."/>
            <person name="Habgood R."/>
            <person name="Hainaut M."/>
            <person name="Harispe M.L."/>
            <person name="Henrissat B."/>
            <person name="Hilden K.S."/>
            <person name="Hope R."/>
            <person name="Hossain A."/>
            <person name="Karabika E."/>
            <person name="Karaffa L."/>
            <person name="Karanyi Z."/>
            <person name="Krasevec N."/>
            <person name="Kuo A."/>
            <person name="Kusch H."/>
            <person name="LaButti K."/>
            <person name="Lagendijk E.L."/>
            <person name="Lapidus A."/>
            <person name="Levasseur A."/>
            <person name="Lindquist E."/>
            <person name="Lipzen A."/>
            <person name="Logrieco A.F."/>
            <person name="MacCabe A."/>
            <person name="Maekelae M.R."/>
            <person name="Malavazi I."/>
            <person name="Melin P."/>
            <person name="Meyer V."/>
            <person name="Mielnichuk N."/>
            <person name="Miskei M."/>
            <person name="Molnar A.P."/>
            <person name="Mule G."/>
            <person name="Ngan C.Y."/>
            <person name="Orejas M."/>
            <person name="Orosz E."/>
            <person name="Ouedraogo J.P."/>
            <person name="Overkamp K.M."/>
            <person name="Park H.-S."/>
            <person name="Perrone G."/>
            <person name="Piumi F."/>
            <person name="Punt P.J."/>
            <person name="Ram A.F."/>
            <person name="Ramon A."/>
            <person name="Rauscher S."/>
            <person name="Record E."/>
            <person name="Riano-Pachon D.M."/>
            <person name="Robert V."/>
            <person name="Roehrig J."/>
            <person name="Ruller R."/>
            <person name="Salamov A."/>
            <person name="Salih N.S."/>
            <person name="Samson R.A."/>
            <person name="Sandor E."/>
            <person name="Sanguinetti M."/>
            <person name="Schuetze T."/>
            <person name="Sepcic K."/>
            <person name="Shelest E."/>
            <person name="Sherlock G."/>
            <person name="Sophianopoulou V."/>
            <person name="Squina F.M."/>
            <person name="Sun H."/>
            <person name="Susca A."/>
            <person name="Todd R.B."/>
            <person name="Tsang A."/>
            <person name="Unkles S.E."/>
            <person name="van de Wiele N."/>
            <person name="van Rossen-Uffink D."/>
            <person name="Oliveira J.V."/>
            <person name="Vesth T.C."/>
            <person name="Visser J."/>
            <person name="Yu J.-H."/>
            <person name="Zhou M."/>
            <person name="Andersen M.R."/>
            <person name="Archer D.B."/>
            <person name="Baker S.E."/>
            <person name="Benoit I."/>
            <person name="Brakhage A.A."/>
            <person name="Braus G.H."/>
            <person name="Fischer R."/>
            <person name="Frisvad J.C."/>
            <person name="Goldman G.H."/>
            <person name="Houbraken J."/>
            <person name="Oakley B."/>
            <person name="Pocsi I."/>
            <person name="Scazzocchio C."/>
            <person name="Seiboth B."/>
            <person name="vanKuyk P.A."/>
            <person name="Wortman J."/>
            <person name="Dyer P.S."/>
            <person name="Grigoriev I.V."/>
        </authorList>
    </citation>
    <scope>NUCLEOTIDE SEQUENCE [LARGE SCALE GENOMIC DNA]</scope>
    <source>
        <strain evidence="8">CBS 583.65</strain>
    </source>
</reference>
<dbReference type="PANTHER" id="PTHR45649:SF14">
    <property type="entry name" value="GABA PERMEASE"/>
    <property type="match status" value="1"/>
</dbReference>
<dbReference type="OrthoDB" id="3257095at2759"/>
<feature type="transmembrane region" description="Helical" evidence="6">
    <location>
        <begin position="367"/>
        <end position="388"/>
    </location>
</feature>
<evidence type="ECO:0008006" key="9">
    <source>
        <dbReference type="Google" id="ProtNLM"/>
    </source>
</evidence>
<keyword evidence="2" id="KW-0813">Transport</keyword>
<feature type="transmembrane region" description="Helical" evidence="6">
    <location>
        <begin position="38"/>
        <end position="59"/>
    </location>
</feature>
<feature type="transmembrane region" description="Helical" evidence="6">
    <location>
        <begin position="278"/>
        <end position="303"/>
    </location>
</feature>
<gene>
    <name evidence="7" type="ORF">ASPVEDRAFT_121582</name>
</gene>
<dbReference type="Proteomes" id="UP000184073">
    <property type="component" value="Unassembled WGS sequence"/>
</dbReference>
<dbReference type="GeneID" id="63721410"/>